<dbReference type="EMBL" id="UOGA01000276">
    <property type="protein sequence ID" value="VAX24642.1"/>
    <property type="molecule type" value="Genomic_DNA"/>
</dbReference>
<dbReference type="PANTHER" id="PTHR30390">
    <property type="entry name" value="SEDOHEPTULOSE 7-PHOSPHATE ISOMERASE / DNAA INITIATOR-ASSOCIATING FACTOR FOR REPLICATION INITIATION"/>
    <property type="match status" value="1"/>
</dbReference>
<evidence type="ECO:0000256" key="1">
    <source>
        <dbReference type="ARBA" id="ARBA00000348"/>
    </source>
</evidence>
<keyword evidence="9 12" id="KW-0413">Isomerase</keyword>
<keyword evidence="6" id="KW-0963">Cytoplasm</keyword>
<accession>A0A3B1C905</accession>
<dbReference type="GO" id="GO:0005737">
    <property type="term" value="C:cytoplasm"/>
    <property type="evidence" value="ECO:0007669"/>
    <property type="project" value="UniProtKB-SubCell"/>
</dbReference>
<keyword evidence="7" id="KW-0479">Metal-binding</keyword>
<dbReference type="InterPro" id="IPR004515">
    <property type="entry name" value="Phosphoheptose_Isoase"/>
</dbReference>
<comment type="cofactor">
    <cofactor evidence="2">
        <name>Zn(2+)</name>
        <dbReference type="ChEBI" id="CHEBI:29105"/>
    </cofactor>
</comment>
<dbReference type="GO" id="GO:0097367">
    <property type="term" value="F:carbohydrate derivative binding"/>
    <property type="evidence" value="ECO:0007669"/>
    <property type="project" value="InterPro"/>
</dbReference>
<keyword evidence="10" id="KW-0119">Carbohydrate metabolism</keyword>
<dbReference type="InterPro" id="IPR050099">
    <property type="entry name" value="SIS_GmhA/DiaA_subfam"/>
</dbReference>
<name>A0A3B1C905_9ZZZZ</name>
<evidence type="ECO:0000256" key="5">
    <source>
        <dbReference type="ARBA" id="ARBA00012580"/>
    </source>
</evidence>
<dbReference type="SUPFAM" id="SSF53697">
    <property type="entry name" value="SIS domain"/>
    <property type="match status" value="1"/>
</dbReference>
<dbReference type="GO" id="GO:0008968">
    <property type="term" value="F:D-sedoheptulose 7-phosphate isomerase activity"/>
    <property type="evidence" value="ECO:0007669"/>
    <property type="project" value="InterPro"/>
</dbReference>
<comment type="similarity">
    <text evidence="4">Belongs to the SIS family. GmhA subfamily.</text>
</comment>
<organism evidence="12">
    <name type="scientific">hydrothermal vent metagenome</name>
    <dbReference type="NCBI Taxonomy" id="652676"/>
    <lineage>
        <taxon>unclassified sequences</taxon>
        <taxon>metagenomes</taxon>
        <taxon>ecological metagenomes</taxon>
    </lineage>
</organism>
<evidence type="ECO:0000256" key="4">
    <source>
        <dbReference type="ARBA" id="ARBA00009894"/>
    </source>
</evidence>
<dbReference type="Gene3D" id="3.40.50.10490">
    <property type="entry name" value="Glucose-6-phosphate isomerase like protein, domain 1"/>
    <property type="match status" value="1"/>
</dbReference>
<reference evidence="12" key="1">
    <citation type="submission" date="2018-06" db="EMBL/GenBank/DDBJ databases">
        <authorList>
            <person name="Zhirakovskaya E."/>
        </authorList>
    </citation>
    <scope>NUCLEOTIDE SEQUENCE</scope>
</reference>
<evidence type="ECO:0000256" key="6">
    <source>
        <dbReference type="ARBA" id="ARBA00022490"/>
    </source>
</evidence>
<dbReference type="PROSITE" id="PS51464">
    <property type="entry name" value="SIS"/>
    <property type="match status" value="1"/>
</dbReference>
<dbReference type="GO" id="GO:1901135">
    <property type="term" value="P:carbohydrate derivative metabolic process"/>
    <property type="evidence" value="ECO:0007669"/>
    <property type="project" value="InterPro"/>
</dbReference>
<evidence type="ECO:0000259" key="11">
    <source>
        <dbReference type="PROSITE" id="PS51464"/>
    </source>
</evidence>
<feature type="domain" description="SIS" evidence="11">
    <location>
        <begin position="41"/>
        <end position="196"/>
    </location>
</feature>
<protein>
    <recommendedName>
        <fullName evidence="5">D-sedoheptulose-7-phosphate isomerase</fullName>
        <ecNumber evidence="5">5.3.1.28</ecNumber>
    </recommendedName>
</protein>
<evidence type="ECO:0000256" key="9">
    <source>
        <dbReference type="ARBA" id="ARBA00023235"/>
    </source>
</evidence>
<dbReference type="CDD" id="cd05006">
    <property type="entry name" value="SIS_GmhA"/>
    <property type="match status" value="1"/>
</dbReference>
<keyword evidence="8" id="KW-0862">Zinc</keyword>
<evidence type="ECO:0000256" key="10">
    <source>
        <dbReference type="ARBA" id="ARBA00023277"/>
    </source>
</evidence>
<evidence type="ECO:0000256" key="2">
    <source>
        <dbReference type="ARBA" id="ARBA00001947"/>
    </source>
</evidence>
<evidence type="ECO:0000256" key="8">
    <source>
        <dbReference type="ARBA" id="ARBA00022833"/>
    </source>
</evidence>
<dbReference type="AlphaFoldDB" id="A0A3B1C905"/>
<dbReference type="GO" id="GO:0046872">
    <property type="term" value="F:metal ion binding"/>
    <property type="evidence" value="ECO:0007669"/>
    <property type="project" value="UniProtKB-KW"/>
</dbReference>
<dbReference type="HAMAP" id="MF_00067">
    <property type="entry name" value="GmhA"/>
    <property type="match status" value="1"/>
</dbReference>
<sequence>MRETCKLKDKITEGIKESAALKLRMLDDGLTDSIAEISSAIIKTIQSGGKILLAGNGGSAADAQHIAAEFVGRYLADRAPIAAIALTTDTSTLTSISNDFGYEKVFSRQLEALSKPGDVFWAISTSGQSGNLVESLKTAKGTGVITVCLLGKDGGPMKDLADIAIVVPSNDTPRIQEAHIMIAHLVCEMVEKEFME</sequence>
<comment type="catalytic activity">
    <reaction evidence="1">
        <text>2 D-sedoheptulose 7-phosphate = D-glycero-alpha-D-manno-heptose 7-phosphate + D-glycero-beta-D-manno-heptose 7-phosphate</text>
        <dbReference type="Rhea" id="RHEA:27489"/>
        <dbReference type="ChEBI" id="CHEBI:57483"/>
        <dbReference type="ChEBI" id="CHEBI:60203"/>
        <dbReference type="ChEBI" id="CHEBI:60204"/>
        <dbReference type="EC" id="5.3.1.28"/>
    </reaction>
</comment>
<dbReference type="InterPro" id="IPR035461">
    <property type="entry name" value="GmhA/DiaA"/>
</dbReference>
<proteinExistence type="inferred from homology"/>
<evidence type="ECO:0000313" key="12">
    <source>
        <dbReference type="EMBL" id="VAX24642.1"/>
    </source>
</evidence>
<dbReference type="InterPro" id="IPR001347">
    <property type="entry name" value="SIS_dom"/>
</dbReference>
<comment type="subcellular location">
    <subcellularLocation>
        <location evidence="3">Cytoplasm</location>
    </subcellularLocation>
</comment>
<dbReference type="Pfam" id="PF13580">
    <property type="entry name" value="SIS_2"/>
    <property type="match status" value="1"/>
</dbReference>
<evidence type="ECO:0000256" key="7">
    <source>
        <dbReference type="ARBA" id="ARBA00022723"/>
    </source>
</evidence>
<dbReference type="PANTHER" id="PTHR30390:SF6">
    <property type="entry name" value="DNAA INITIATOR-ASSOCIATING PROTEIN DIAA"/>
    <property type="match status" value="1"/>
</dbReference>
<dbReference type="InterPro" id="IPR046348">
    <property type="entry name" value="SIS_dom_sf"/>
</dbReference>
<gene>
    <name evidence="12" type="ORF">MNBD_NITROSPINAE04-2144</name>
</gene>
<evidence type="ECO:0000256" key="3">
    <source>
        <dbReference type="ARBA" id="ARBA00004496"/>
    </source>
</evidence>
<dbReference type="EC" id="5.3.1.28" evidence="5"/>